<feature type="compositionally biased region" description="Low complexity" evidence="1">
    <location>
        <begin position="10"/>
        <end position="21"/>
    </location>
</feature>
<accession>A0AAN6YC30</accession>
<dbReference type="Pfam" id="PF00249">
    <property type="entry name" value="Myb_DNA-binding"/>
    <property type="match status" value="1"/>
</dbReference>
<organism evidence="3 4">
    <name type="scientific">Rhypophila decipiens</name>
    <dbReference type="NCBI Taxonomy" id="261697"/>
    <lineage>
        <taxon>Eukaryota</taxon>
        <taxon>Fungi</taxon>
        <taxon>Dikarya</taxon>
        <taxon>Ascomycota</taxon>
        <taxon>Pezizomycotina</taxon>
        <taxon>Sordariomycetes</taxon>
        <taxon>Sordariomycetidae</taxon>
        <taxon>Sordariales</taxon>
        <taxon>Naviculisporaceae</taxon>
        <taxon>Rhypophila</taxon>
    </lineage>
</organism>
<keyword evidence="4" id="KW-1185">Reference proteome</keyword>
<reference evidence="3" key="2">
    <citation type="submission" date="2023-05" db="EMBL/GenBank/DDBJ databases">
        <authorList>
            <consortium name="Lawrence Berkeley National Laboratory"/>
            <person name="Steindorff A."/>
            <person name="Hensen N."/>
            <person name="Bonometti L."/>
            <person name="Westerberg I."/>
            <person name="Brannstrom I.O."/>
            <person name="Guillou S."/>
            <person name="Cros-Aarteil S."/>
            <person name="Calhoun S."/>
            <person name="Haridas S."/>
            <person name="Kuo A."/>
            <person name="Mondo S."/>
            <person name="Pangilinan J."/>
            <person name="Riley R."/>
            <person name="Labutti K."/>
            <person name="Andreopoulos B."/>
            <person name="Lipzen A."/>
            <person name="Chen C."/>
            <person name="Yanf M."/>
            <person name="Daum C."/>
            <person name="Ng V."/>
            <person name="Clum A."/>
            <person name="Ohm R."/>
            <person name="Martin F."/>
            <person name="Silar P."/>
            <person name="Natvig D."/>
            <person name="Lalanne C."/>
            <person name="Gautier V."/>
            <person name="Ament-Velasquez S.L."/>
            <person name="Kruys A."/>
            <person name="Hutchinson M.I."/>
            <person name="Powell A.J."/>
            <person name="Barry K."/>
            <person name="Miller A.N."/>
            <person name="Grigoriev I.V."/>
            <person name="Debuchy R."/>
            <person name="Gladieux P."/>
            <person name="Thoren M.H."/>
            <person name="Johannesson H."/>
        </authorList>
    </citation>
    <scope>NUCLEOTIDE SEQUENCE</scope>
    <source>
        <strain evidence="3">PSN293</strain>
    </source>
</reference>
<feature type="compositionally biased region" description="Polar residues" evidence="1">
    <location>
        <begin position="424"/>
        <end position="448"/>
    </location>
</feature>
<evidence type="ECO:0000313" key="4">
    <source>
        <dbReference type="Proteomes" id="UP001301769"/>
    </source>
</evidence>
<dbReference type="InterPro" id="IPR009057">
    <property type="entry name" value="Homeodomain-like_sf"/>
</dbReference>
<feature type="compositionally biased region" description="Polar residues" evidence="1">
    <location>
        <begin position="369"/>
        <end position="386"/>
    </location>
</feature>
<feature type="compositionally biased region" description="Low complexity" evidence="1">
    <location>
        <begin position="111"/>
        <end position="128"/>
    </location>
</feature>
<feature type="region of interest" description="Disordered" evidence="1">
    <location>
        <begin position="255"/>
        <end position="281"/>
    </location>
</feature>
<proteinExistence type="predicted"/>
<feature type="region of interest" description="Disordered" evidence="1">
    <location>
        <begin position="315"/>
        <end position="448"/>
    </location>
</feature>
<evidence type="ECO:0000313" key="3">
    <source>
        <dbReference type="EMBL" id="KAK4215803.1"/>
    </source>
</evidence>
<reference evidence="3" key="1">
    <citation type="journal article" date="2023" name="Mol. Phylogenet. Evol.">
        <title>Genome-scale phylogeny and comparative genomics of the fungal order Sordariales.</title>
        <authorList>
            <person name="Hensen N."/>
            <person name="Bonometti L."/>
            <person name="Westerberg I."/>
            <person name="Brannstrom I.O."/>
            <person name="Guillou S."/>
            <person name="Cros-Aarteil S."/>
            <person name="Calhoun S."/>
            <person name="Haridas S."/>
            <person name="Kuo A."/>
            <person name="Mondo S."/>
            <person name="Pangilinan J."/>
            <person name="Riley R."/>
            <person name="LaButti K."/>
            <person name="Andreopoulos B."/>
            <person name="Lipzen A."/>
            <person name="Chen C."/>
            <person name="Yan M."/>
            <person name="Daum C."/>
            <person name="Ng V."/>
            <person name="Clum A."/>
            <person name="Steindorff A."/>
            <person name="Ohm R.A."/>
            <person name="Martin F."/>
            <person name="Silar P."/>
            <person name="Natvig D.O."/>
            <person name="Lalanne C."/>
            <person name="Gautier V."/>
            <person name="Ament-Velasquez S.L."/>
            <person name="Kruys A."/>
            <person name="Hutchinson M.I."/>
            <person name="Powell A.J."/>
            <person name="Barry K."/>
            <person name="Miller A.N."/>
            <person name="Grigoriev I.V."/>
            <person name="Debuchy R."/>
            <person name="Gladieux P."/>
            <person name="Hiltunen Thoren M."/>
            <person name="Johannesson H."/>
        </authorList>
    </citation>
    <scope>NUCLEOTIDE SEQUENCE</scope>
    <source>
        <strain evidence="3">PSN293</strain>
    </source>
</reference>
<feature type="compositionally biased region" description="Polar residues" evidence="1">
    <location>
        <begin position="269"/>
        <end position="281"/>
    </location>
</feature>
<protein>
    <recommendedName>
        <fullName evidence="2">Myb-like domain-containing protein</fullName>
    </recommendedName>
</protein>
<dbReference type="InterPro" id="IPR001005">
    <property type="entry name" value="SANT/Myb"/>
</dbReference>
<name>A0AAN6YC30_9PEZI</name>
<feature type="compositionally biased region" description="Polar residues" evidence="1">
    <location>
        <begin position="327"/>
        <end position="345"/>
    </location>
</feature>
<feature type="compositionally biased region" description="Low complexity" evidence="1">
    <location>
        <begin position="394"/>
        <end position="417"/>
    </location>
</feature>
<feature type="compositionally biased region" description="Polar residues" evidence="1">
    <location>
        <begin position="88"/>
        <end position="109"/>
    </location>
</feature>
<feature type="compositionally biased region" description="Pro residues" evidence="1">
    <location>
        <begin position="47"/>
        <end position="59"/>
    </location>
</feature>
<dbReference type="AlphaFoldDB" id="A0AAN6YC30"/>
<evidence type="ECO:0000259" key="2">
    <source>
        <dbReference type="PROSITE" id="PS50090"/>
    </source>
</evidence>
<dbReference type="SUPFAM" id="SSF46689">
    <property type="entry name" value="Homeodomain-like"/>
    <property type="match status" value="1"/>
</dbReference>
<dbReference type="CDD" id="cd00167">
    <property type="entry name" value="SANT"/>
    <property type="match status" value="1"/>
</dbReference>
<dbReference type="Proteomes" id="UP001301769">
    <property type="component" value="Unassembled WGS sequence"/>
</dbReference>
<feature type="region of interest" description="Disordered" evidence="1">
    <location>
        <begin position="1"/>
        <end position="140"/>
    </location>
</feature>
<dbReference type="PROSITE" id="PS50090">
    <property type="entry name" value="MYB_LIKE"/>
    <property type="match status" value="1"/>
</dbReference>
<dbReference type="EMBL" id="MU858076">
    <property type="protein sequence ID" value="KAK4215803.1"/>
    <property type="molecule type" value="Genomic_DNA"/>
</dbReference>
<comment type="caution">
    <text evidence="3">The sequence shown here is derived from an EMBL/GenBank/DDBJ whole genome shotgun (WGS) entry which is preliminary data.</text>
</comment>
<feature type="domain" description="Myb-like" evidence="2">
    <location>
        <begin position="147"/>
        <end position="197"/>
    </location>
</feature>
<sequence>MRGMEKHGSTRGSSSRYSTRSNRAKKEVPPPRPSSSTRSHHGQTQPALPPPPPPPPPFGSHPGAFEYLPSLLPPTTTMGPGQDHMEPSLQSLPPSQAYPSNMPSGQLENDGSGPLPSPGATTPTTGPSIPSPPPNNDIALSVPEYQPSAYNYGTWTSEEDKTLLNARGQGHHWAQIQRTHFPSKTANACRKRYERLMERRGIYDLDREKLEKVAHEYMGMRKEIWSGLAARVGEKWNVVEAQCMSTGLRTIQLNARSHARRQRHESRINQRTSAPSQPYPYLNTTDNEMVEMINHHSHQGGGNVGNTLLAPVGFAPISPLDDDHPASHQQSHNVYAQGQQGPGTWQQHQTSQQQYPPHGEYALHEGSDRTGSGSNTPTADMGTPTTRAAYGQEQQLQHQYQQQPYSYSSYPPLSSSSTAPGMVATSSTGYNTGHTTSGQQDHGYSQRR</sequence>
<dbReference type="Gene3D" id="1.10.10.60">
    <property type="entry name" value="Homeodomain-like"/>
    <property type="match status" value="1"/>
</dbReference>
<dbReference type="SMART" id="SM00717">
    <property type="entry name" value="SANT"/>
    <property type="match status" value="1"/>
</dbReference>
<evidence type="ECO:0000256" key="1">
    <source>
        <dbReference type="SAM" id="MobiDB-lite"/>
    </source>
</evidence>
<gene>
    <name evidence="3" type="ORF">QBC37DRAFT_117466</name>
</gene>